<organism evidence="1 2">
    <name type="scientific">Cristinia sonorae</name>
    <dbReference type="NCBI Taxonomy" id="1940300"/>
    <lineage>
        <taxon>Eukaryota</taxon>
        <taxon>Fungi</taxon>
        <taxon>Dikarya</taxon>
        <taxon>Basidiomycota</taxon>
        <taxon>Agaricomycotina</taxon>
        <taxon>Agaricomycetes</taxon>
        <taxon>Agaricomycetidae</taxon>
        <taxon>Agaricales</taxon>
        <taxon>Pleurotineae</taxon>
        <taxon>Stephanosporaceae</taxon>
        <taxon>Cristinia</taxon>
    </lineage>
</organism>
<comment type="caution">
    <text evidence="1">The sequence shown here is derived from an EMBL/GenBank/DDBJ whole genome shotgun (WGS) entry which is preliminary data.</text>
</comment>
<gene>
    <name evidence="1" type="ORF">BXZ70DRAFT_933920</name>
</gene>
<proteinExistence type="predicted"/>
<dbReference type="OrthoDB" id="3258352at2759"/>
<sequence>MISCTQCIRPQRPKPDYAPIEAQPILFSPMNSITATIPKPYLPVHDALRGAIARPPKLSTSEIIHVLQTLGANAANSSSHSALIRSVKDLNDRAIAIDASFASTEDLLTEIQAGTGVHIPSRAKEQLENVLAMYLMRHEDYIDIFWDTHPIVEKGRHVATELKDIVIPSLADSAVLKSDKLKAIARFQTFLKEEGADDAHKLHERVDALVAGFKTVVDRWQEIVTEHSLDVTSDTIQQFDNKLKSFDTTIGDLTKKMISLSSTLNVTSAFPTTCQNLSSFIPEWSDTMLLDAISKGVSGKVIQDIRTEQHDIYTGLSDTEHERSQDAHKLAKLQHLHASLYGEKRSVSHVCWQFKAAIGIWTSASSDLDVIKGKLNSSGEQEVLEEQLHAMRVLYSSLKTGLDEYLRLFTSTKPVKRR</sequence>
<protein>
    <submittedName>
        <fullName evidence="1">Uncharacterized protein</fullName>
    </submittedName>
</protein>
<accession>A0A8K0UR14</accession>
<dbReference type="AlphaFoldDB" id="A0A8K0UR14"/>
<keyword evidence="2" id="KW-1185">Reference proteome</keyword>
<evidence type="ECO:0000313" key="1">
    <source>
        <dbReference type="EMBL" id="KAH8101568.1"/>
    </source>
</evidence>
<dbReference type="Gene3D" id="1.20.1170.10">
    <property type="match status" value="1"/>
</dbReference>
<name>A0A8K0UR14_9AGAR</name>
<dbReference type="EMBL" id="JAEVFJ010000012">
    <property type="protein sequence ID" value="KAH8101568.1"/>
    <property type="molecule type" value="Genomic_DNA"/>
</dbReference>
<evidence type="ECO:0000313" key="2">
    <source>
        <dbReference type="Proteomes" id="UP000813824"/>
    </source>
</evidence>
<reference evidence="1" key="1">
    <citation type="journal article" date="2021" name="New Phytol.">
        <title>Evolutionary innovations through gain and loss of genes in the ectomycorrhizal Boletales.</title>
        <authorList>
            <person name="Wu G."/>
            <person name="Miyauchi S."/>
            <person name="Morin E."/>
            <person name="Kuo A."/>
            <person name="Drula E."/>
            <person name="Varga T."/>
            <person name="Kohler A."/>
            <person name="Feng B."/>
            <person name="Cao Y."/>
            <person name="Lipzen A."/>
            <person name="Daum C."/>
            <person name="Hundley H."/>
            <person name="Pangilinan J."/>
            <person name="Johnson J."/>
            <person name="Barry K."/>
            <person name="LaButti K."/>
            <person name="Ng V."/>
            <person name="Ahrendt S."/>
            <person name="Min B."/>
            <person name="Choi I.G."/>
            <person name="Park H."/>
            <person name="Plett J.M."/>
            <person name="Magnuson J."/>
            <person name="Spatafora J.W."/>
            <person name="Nagy L.G."/>
            <person name="Henrissat B."/>
            <person name="Grigoriev I.V."/>
            <person name="Yang Z.L."/>
            <person name="Xu J."/>
            <person name="Martin F.M."/>
        </authorList>
    </citation>
    <scope>NUCLEOTIDE SEQUENCE</scope>
    <source>
        <strain evidence="1">KKN 215</strain>
    </source>
</reference>
<dbReference type="Proteomes" id="UP000813824">
    <property type="component" value="Unassembled WGS sequence"/>
</dbReference>